<feature type="transmembrane region" description="Helical" evidence="12">
    <location>
        <begin position="85"/>
        <end position="103"/>
    </location>
</feature>
<keyword evidence="6" id="KW-0862">Zinc</keyword>
<keyword evidence="4 12" id="KW-0812">Transmembrane</keyword>
<dbReference type="Gene3D" id="1.20.1510.10">
    <property type="entry name" value="Cation efflux protein transmembrane domain"/>
    <property type="match status" value="1"/>
</dbReference>
<evidence type="ECO:0000256" key="1">
    <source>
        <dbReference type="ARBA" id="ARBA00004146"/>
    </source>
</evidence>
<evidence type="ECO:0000256" key="3">
    <source>
        <dbReference type="ARBA" id="ARBA00008731"/>
    </source>
</evidence>
<evidence type="ECO:0000313" key="14">
    <source>
        <dbReference type="EMBL" id="GMI46280.1"/>
    </source>
</evidence>
<proteinExistence type="inferred from homology"/>
<keyword evidence="10" id="KW-0968">Cytoplasmic vesicle</keyword>
<evidence type="ECO:0000256" key="2">
    <source>
        <dbReference type="ARBA" id="ARBA00004644"/>
    </source>
</evidence>
<evidence type="ECO:0000256" key="8">
    <source>
        <dbReference type="ARBA" id="ARBA00023018"/>
    </source>
</evidence>
<feature type="compositionally biased region" description="Basic and acidic residues" evidence="11">
    <location>
        <begin position="152"/>
        <end position="168"/>
    </location>
</feature>
<dbReference type="GO" id="GO:0031901">
    <property type="term" value="C:early endosome membrane"/>
    <property type="evidence" value="ECO:0007669"/>
    <property type="project" value="UniProtKB-SubCell"/>
</dbReference>
<gene>
    <name evidence="14" type="ORF">TrCOL_g2126</name>
</gene>
<comment type="subcellular location">
    <subcellularLocation>
        <location evidence="2">Cytoplasmic vesicle</location>
        <location evidence="2">Secretory vesicle</location>
        <location evidence="2">Synaptic vesicle membrane</location>
        <topology evidence="2">Multi-pass membrane protein</topology>
    </subcellularLocation>
    <subcellularLocation>
        <location evidence="1">Early endosome membrane</location>
    </subcellularLocation>
</comment>
<evidence type="ECO:0000256" key="11">
    <source>
        <dbReference type="SAM" id="MobiDB-lite"/>
    </source>
</evidence>
<evidence type="ECO:0000313" key="15">
    <source>
        <dbReference type="Proteomes" id="UP001165065"/>
    </source>
</evidence>
<dbReference type="InterPro" id="IPR027469">
    <property type="entry name" value="Cation_efflux_TMD_sf"/>
</dbReference>
<dbReference type="InterPro" id="IPR058533">
    <property type="entry name" value="Cation_efflux_TM"/>
</dbReference>
<keyword evidence="15" id="KW-1185">Reference proteome</keyword>
<dbReference type="AlphaFoldDB" id="A0A9W7GJB7"/>
<keyword evidence="9 12" id="KW-0472">Membrane</keyword>
<comment type="caution">
    <text evidence="14">The sequence shown here is derived from an EMBL/GenBank/DDBJ whole genome shotgun (WGS) entry which is preliminary data.</text>
</comment>
<feature type="region of interest" description="Disordered" evidence="11">
    <location>
        <begin position="152"/>
        <end position="174"/>
    </location>
</feature>
<dbReference type="EMBL" id="BRYA01000291">
    <property type="protein sequence ID" value="GMI46280.1"/>
    <property type="molecule type" value="Genomic_DNA"/>
</dbReference>
<dbReference type="PANTHER" id="PTHR31937">
    <property type="entry name" value="TRANSMEMBRANE PROTEIN 163"/>
    <property type="match status" value="1"/>
</dbReference>
<feature type="transmembrane region" description="Helical" evidence="12">
    <location>
        <begin position="109"/>
        <end position="127"/>
    </location>
</feature>
<evidence type="ECO:0000259" key="13">
    <source>
        <dbReference type="Pfam" id="PF01545"/>
    </source>
</evidence>
<sequence length="174" mass="18857">MVAKLDSREKRASILIACVLFVLGITVLSVAVEHLVEESHGTNNGLLIGLSFPSAVVFSALAVVKFRMADMLGSPSFKKDAICSMFGAILSIGVFLGTCIKSANEGAWWIDGVVAVVVALICMWVGLRTMLKNADEGNKYWTYEFWANGEEPKEERGPSMDMRPHAEASDSNAI</sequence>
<feature type="transmembrane region" description="Helical" evidence="12">
    <location>
        <begin position="44"/>
        <end position="64"/>
    </location>
</feature>
<evidence type="ECO:0000256" key="5">
    <source>
        <dbReference type="ARBA" id="ARBA00022753"/>
    </source>
</evidence>
<keyword evidence="7 12" id="KW-1133">Transmembrane helix</keyword>
<dbReference type="InterPro" id="IPR026765">
    <property type="entry name" value="Tmem163"/>
</dbReference>
<protein>
    <recommendedName>
        <fullName evidence="13">Cation efflux protein transmembrane domain-containing protein</fullName>
    </recommendedName>
</protein>
<evidence type="ECO:0000256" key="6">
    <source>
        <dbReference type="ARBA" id="ARBA00022833"/>
    </source>
</evidence>
<evidence type="ECO:0000256" key="4">
    <source>
        <dbReference type="ARBA" id="ARBA00022692"/>
    </source>
</evidence>
<keyword evidence="5" id="KW-0967">Endosome</keyword>
<dbReference type="PANTHER" id="PTHR31937:SF2">
    <property type="entry name" value="TRANSMEMBRANE PROTEIN 163"/>
    <property type="match status" value="1"/>
</dbReference>
<dbReference type="Pfam" id="PF01545">
    <property type="entry name" value="Cation_efflux"/>
    <property type="match status" value="1"/>
</dbReference>
<evidence type="ECO:0000256" key="7">
    <source>
        <dbReference type="ARBA" id="ARBA00022989"/>
    </source>
</evidence>
<dbReference type="OrthoDB" id="5980560at2759"/>
<keyword evidence="8" id="KW-0770">Synapse</keyword>
<evidence type="ECO:0000256" key="10">
    <source>
        <dbReference type="ARBA" id="ARBA00023329"/>
    </source>
</evidence>
<name>A0A9W7GJB7_9STRA</name>
<feature type="domain" description="Cation efflux protein transmembrane" evidence="13">
    <location>
        <begin position="12"/>
        <end position="134"/>
    </location>
</feature>
<organism evidence="14 15">
    <name type="scientific">Triparma columacea</name>
    <dbReference type="NCBI Taxonomy" id="722753"/>
    <lineage>
        <taxon>Eukaryota</taxon>
        <taxon>Sar</taxon>
        <taxon>Stramenopiles</taxon>
        <taxon>Ochrophyta</taxon>
        <taxon>Bolidophyceae</taxon>
        <taxon>Parmales</taxon>
        <taxon>Triparmaceae</taxon>
        <taxon>Triparma</taxon>
    </lineage>
</organism>
<comment type="similarity">
    <text evidence="3">Belongs to the TMEM163 family.</text>
</comment>
<feature type="transmembrane region" description="Helical" evidence="12">
    <location>
        <begin position="12"/>
        <end position="32"/>
    </location>
</feature>
<dbReference type="SUPFAM" id="SSF161111">
    <property type="entry name" value="Cation efflux protein transmembrane domain-like"/>
    <property type="match status" value="1"/>
</dbReference>
<accession>A0A9W7GJB7</accession>
<reference evidence="15" key="1">
    <citation type="journal article" date="2023" name="Commun. Biol.">
        <title>Genome analysis of Parmales, the sister group of diatoms, reveals the evolutionary specialization of diatoms from phago-mixotrophs to photoautotrophs.</title>
        <authorList>
            <person name="Ban H."/>
            <person name="Sato S."/>
            <person name="Yoshikawa S."/>
            <person name="Yamada K."/>
            <person name="Nakamura Y."/>
            <person name="Ichinomiya M."/>
            <person name="Sato N."/>
            <person name="Blanc-Mathieu R."/>
            <person name="Endo H."/>
            <person name="Kuwata A."/>
            <person name="Ogata H."/>
        </authorList>
    </citation>
    <scope>NUCLEOTIDE SEQUENCE [LARGE SCALE GENOMIC DNA]</scope>
</reference>
<dbReference type="GO" id="GO:0008324">
    <property type="term" value="F:monoatomic cation transmembrane transporter activity"/>
    <property type="evidence" value="ECO:0007669"/>
    <property type="project" value="InterPro"/>
</dbReference>
<dbReference type="Proteomes" id="UP001165065">
    <property type="component" value="Unassembled WGS sequence"/>
</dbReference>
<evidence type="ECO:0000256" key="9">
    <source>
        <dbReference type="ARBA" id="ARBA00023136"/>
    </source>
</evidence>
<evidence type="ECO:0000256" key="12">
    <source>
        <dbReference type="SAM" id="Phobius"/>
    </source>
</evidence>